<feature type="compositionally biased region" description="Polar residues" evidence="7">
    <location>
        <begin position="2703"/>
        <end position="2714"/>
    </location>
</feature>
<dbReference type="Pfam" id="PF01055">
    <property type="entry name" value="Glyco_hydro_31_2nd"/>
    <property type="match status" value="5"/>
</dbReference>
<organism evidence="9 10">
    <name type="scientific">Parthenolecanium corni</name>
    <dbReference type="NCBI Taxonomy" id="536013"/>
    <lineage>
        <taxon>Eukaryota</taxon>
        <taxon>Metazoa</taxon>
        <taxon>Ecdysozoa</taxon>
        <taxon>Arthropoda</taxon>
        <taxon>Hexapoda</taxon>
        <taxon>Insecta</taxon>
        <taxon>Pterygota</taxon>
        <taxon>Neoptera</taxon>
        <taxon>Paraneoptera</taxon>
        <taxon>Hemiptera</taxon>
        <taxon>Sternorrhyncha</taxon>
        <taxon>Coccoidea</taxon>
        <taxon>Coccidae</taxon>
        <taxon>Parthenolecanium</taxon>
    </lineage>
</organism>
<gene>
    <name evidence="9" type="ORF">V9T40_011186</name>
</gene>
<comment type="similarity">
    <text evidence="1">Belongs to the glycosyl hydrolase 31 family.</text>
</comment>
<evidence type="ECO:0000313" key="9">
    <source>
        <dbReference type="EMBL" id="KAK7573995.1"/>
    </source>
</evidence>
<dbReference type="GO" id="GO:0004553">
    <property type="term" value="F:hydrolase activity, hydrolyzing O-glycosyl compounds"/>
    <property type="evidence" value="ECO:0007669"/>
    <property type="project" value="InterPro"/>
</dbReference>
<feature type="domain" description="Ig-like" evidence="8">
    <location>
        <begin position="2224"/>
        <end position="2309"/>
    </location>
</feature>
<dbReference type="SUPFAM" id="SSF51011">
    <property type="entry name" value="Glycosyl hydrolase domain"/>
    <property type="match status" value="4"/>
</dbReference>
<evidence type="ECO:0000256" key="5">
    <source>
        <dbReference type="ARBA" id="ARBA00023319"/>
    </source>
</evidence>
<keyword evidence="3 6" id="KW-1015">Disulfide bond</keyword>
<dbReference type="InterPro" id="IPR007110">
    <property type="entry name" value="Ig-like_dom"/>
</dbReference>
<keyword evidence="2" id="KW-0378">Hydrolase</keyword>
<dbReference type="InterPro" id="IPR003598">
    <property type="entry name" value="Ig_sub2"/>
</dbReference>
<evidence type="ECO:0000256" key="1">
    <source>
        <dbReference type="ARBA" id="ARBA00007806"/>
    </source>
</evidence>
<name>A0AAN9T7F7_9HEMI</name>
<feature type="domain" description="Ig-like" evidence="8">
    <location>
        <begin position="2322"/>
        <end position="2412"/>
    </location>
</feature>
<feature type="disulfide bond" evidence="6">
    <location>
        <begin position="2067"/>
        <end position="2079"/>
    </location>
</feature>
<evidence type="ECO:0000256" key="2">
    <source>
        <dbReference type="ARBA" id="ARBA00022801"/>
    </source>
</evidence>
<dbReference type="InterPro" id="IPR003599">
    <property type="entry name" value="Ig_sub"/>
</dbReference>
<evidence type="ECO:0000259" key="8">
    <source>
        <dbReference type="PROSITE" id="PS50835"/>
    </source>
</evidence>
<sequence>MPTPSSCPPSPPPPPPLTKSSLCIRSDAIALVDDVDVADAAAVVASRSRRLLHWLFANFYDAVTNDNVRIIVSFFVLSLVKCSIFDLIQLDDKDNGDVRIRISSHSAAPPLEIIFNINKVSTSGSSFKDCSRPMTLCRKYGETYLMVNKLNDECQSLNYSSTNEKELTATFDINNIHLYGGPEHMMAKWPVDKLTFEKNSYVTKQNYYQAILEPYWLMSNGYYVYVEDTVPLFISQDPEKRIFKLIADSQPPYLKHKRVALNFTICKLKDARLAQEHAVNYFLGKPLTVPDLRRVTHPIWSTWVRYKDKIDEKTTLQYAKEIVKHGYGGQLQIDDNWEKCYGSLKPDKKKFKDLKRLVSRLKKLNFRVAVWIHPFVNMGCNPVYAEGLKNGYFVKNTNHQVQMSWWRGNASYVDFTNVEARNWFRKRLVNLREAYGIDSFKFDGGESGFSPQPAVFHRMADDYPETIVKAYVKLIASFEPNVHTRVARGTQQHSIFVTMMDRESDWSDNLGLASVIPQLLQMNMLGYSFVLPDMIGGNSYGKKPTDELFIRWVQLNTFMPSLQFSIPPWDFSDEVVSLAKKFVDLHANYSNLIIQLMEKNSRTGAPVNPPIWWIAPDDPVALTCDSEFLLGEDILVAPVLVEGATSRDIYLPAGFWKDENMKSDVVMKGPIWLKNYKAGLDTLPYFQRISTDKIITASAVVNSSNYSPVQAFTIISIIVPLSLVVYIGPHFLVQEFWLGHNEVSKVKNETSFIKCSTSENQLCLNFTDGVFLTISSWKDECVLVNYSTRSNPDRLKLSFDFHDAHVYGGPVINYKDQLKWPLELNSFSYEKYMKFNSPFFYYSQAVLEPYWLFSNGYYLYVYVDNNIPMYISLDSKKIFELVAITNVHVHTSPPVSALNLTLCKLNDAREAHEHAISYFIGKPSTLPHTREVIQPVWTTLDSHYDLNKPVNQSAIIDFAEQMIKNGYGGELVIGHKWEKYLGSFEPDTSQFPDFRKLIKQLKNLNLTLALLVHPYVSFSVQLSEREMGYLMDTKEIERFCGFIFEVGGFVDFKNPDALKWLQNRLLHLRRTYEIDSFQFENGFYNGLVGNDSIPNPVETIIKENTKILASLDANIITNVARGTQKYGFYLKMPLSDYTGFNSYSPATLIRTVIPRLLQMNILGYSFTMPMIIGVSKLIMSNEIFIRWVQLNVFMPSMQFSMYRPPWSFDEKVANLTKTFVDLHTHYSSYIIQLMKENVKTGAPVNPPIWWISPNDSVALGCRAVYDVVSSTGDQGQSICADEFLLGDSILVAPVITEGQKKRDVYLPAGFWRDGNSERTFNGPIWVKDYPADLDTLPYFLRFWPDALPTEFLLGEDILVAPVLVEGATSRDIYLPAGFWKDENMKSDVVMKGPTWLKNYKAGLDTLPYFQRISTDKIITASAVVNSSNYSPVQAFTIISIIVPLSLVVYIGPHFLVQEFWLGHNEVSKVKNETSFINCSTSENQLCLNFTDGVFLTISSWKDECVLVNYSTRSNPDRLKLSFDFHDAHVYGGPMINYKDQLKWPLELNSFRNEEYMKFNSQFPYYSQAVLEPYWLFSNGYYLYVYVDNNIPMYISSDSKKILELEAITNVHIHTSPPVLALNFALCKLNDVREAHEHAVSHFLEKPSKLPGTREVFQPVWTTLHSPYYLDDPVNQSAIIDFAEQMIKNGYGGELVIGHKWEKYLGSFEPDTSQFPDFRKLIKQLKNLNLTLALLVHPFISFSVQRSEQEMGYLMDTKAIERFSGYIFDFGEFVDFKNPDALKWLQKRLLHLRRTYEIDSFQFENGFYNGLVGNDSISNPVETIIKENTKILASLDANIITNVARGTQKYGFFLKMPLNDQYVDCSIRTVIPRLLHMNILGYSFTMPNIIDVRSSEIFIRWVQLNVFMPSMQFSIHRPPWSFGEKVANLTKTFVDLHARYSSYIIQLMKENVKTGAPVNPPIWWISPNDSVALGCRAVYDVVSSTGDQGQSICADEFLLGDRILVAPVIKEGQKKRDVYLPAGFWRDGNSRRTFNGPIWVKDYPADLDTLPYFLRFWPDALPTVPTTCAPNDFQCDDGTCIPRSKLCDGNPDCSDYSDENDSRCRTGNGITSTHPPYTPSNQPPPLITPTIIVNISEPYIRIAGVGSTVRLTCSATSLKQRPLKITWSKEGESLPQGRAYDDENGRFIILNAIISDSGTYVCTAFDQQYYEAKNISLTVQDPYIPSVNITPETPTGVLEFKTGDLILINCKATGLPTPRVEWSHNNGSLIGESDSPGQNALQIVSASRTDSGNYTCRAHNWLGVDSKRITIFVQEDFSPVPEPNRLYVAPSEFHGFSGDTVRINCSVISDPGVGIYRISWSRLGSDYLPPNTDDRDGVLVIHQADSSVSGQYVCKAISERTNLPISESTASVTIGGNRGKPKVPVISIEPEIQTVPQGQLAVIRCTSPSDQTATVTWHKVNDIMTAGVQILGSELRIPVTQVRDRGVYVCEIQNEVGLSRLSSILEVERREPPEIIIYPQASEMIVEGGTTIIQCQVRRGIPTPKIQWLRRGQKPLSQNVKEIKGALRFVSVTEEDAGEYTCVATNDVGQVEAVANIEVISLPSISISPPGPVKVIAGQFVRLECRASGKPPPSVKWEKVFGLLPYASPSDLTRRPPGPAVLEFNAVQLIDTNTYVCVASNMAGRTEERVQLIVSERGPLGPSTPGSSISPNTEITAPRGSDASTKEQQETVFTYWNRENNVLLKVNHDSSKSGLLILYQVDQSDSGKYVCTGVSRITGQTLFSQSLTLRIIDGPPDVTYPEKQVVNPDDSFNVSCNATLAIPTYWSSIVCKIPTLASLQSSVTRVFGSLTSKFKAIWDIYDQGF</sequence>
<dbReference type="CDD" id="cd00112">
    <property type="entry name" value="LDLa"/>
    <property type="match status" value="1"/>
</dbReference>
<dbReference type="InterPro" id="IPR013783">
    <property type="entry name" value="Ig-like_fold"/>
</dbReference>
<evidence type="ECO:0000256" key="7">
    <source>
        <dbReference type="SAM" id="MobiDB-lite"/>
    </source>
</evidence>
<dbReference type="SUPFAM" id="SSF48726">
    <property type="entry name" value="Immunoglobulin"/>
    <property type="match status" value="7"/>
</dbReference>
<dbReference type="Gene3D" id="2.60.40.10">
    <property type="entry name" value="Immunoglobulins"/>
    <property type="match status" value="6"/>
</dbReference>
<feature type="domain" description="Ig-like" evidence="8">
    <location>
        <begin position="2128"/>
        <end position="2217"/>
    </location>
</feature>
<dbReference type="SUPFAM" id="SSF57424">
    <property type="entry name" value="LDL receptor-like module"/>
    <property type="match status" value="1"/>
</dbReference>
<feature type="domain" description="Ig-like" evidence="8">
    <location>
        <begin position="2602"/>
        <end position="2694"/>
    </location>
</feature>
<feature type="domain" description="Ig-like" evidence="8">
    <location>
        <begin position="2512"/>
        <end position="2597"/>
    </location>
</feature>
<dbReference type="InterPro" id="IPR017853">
    <property type="entry name" value="GH"/>
</dbReference>
<evidence type="ECO:0000313" key="10">
    <source>
        <dbReference type="Proteomes" id="UP001367676"/>
    </source>
</evidence>
<dbReference type="PANTHER" id="PTHR43053:SF4">
    <property type="entry name" value="MYOGENESIS-REGULATING GLYCOSIDASE"/>
    <property type="match status" value="1"/>
</dbReference>
<feature type="disulfide bond" evidence="6">
    <location>
        <begin position="2074"/>
        <end position="2092"/>
    </location>
</feature>
<evidence type="ECO:0000256" key="6">
    <source>
        <dbReference type="PROSITE-ProRule" id="PRU00124"/>
    </source>
</evidence>
<proteinExistence type="inferred from homology"/>
<comment type="caution">
    <text evidence="9">The sequence shown here is derived from an EMBL/GenBank/DDBJ whole genome shotgun (WGS) entry which is preliminary data.</text>
</comment>
<dbReference type="Gene3D" id="2.60.40.1180">
    <property type="entry name" value="Golgi alpha-mannosidase II"/>
    <property type="match status" value="4"/>
</dbReference>
<dbReference type="InterPro" id="IPR013098">
    <property type="entry name" value="Ig_I-set"/>
</dbReference>
<feature type="region of interest" description="Disordered" evidence="7">
    <location>
        <begin position="2695"/>
        <end position="2726"/>
    </location>
</feature>
<dbReference type="InterPro" id="IPR048395">
    <property type="entry name" value="Glyco_hydro_31_C"/>
</dbReference>
<dbReference type="Pfam" id="PF13927">
    <property type="entry name" value="Ig_3"/>
    <property type="match status" value="4"/>
</dbReference>
<dbReference type="SMART" id="SM00192">
    <property type="entry name" value="LDLa"/>
    <property type="match status" value="1"/>
</dbReference>
<dbReference type="InterPro" id="IPR013780">
    <property type="entry name" value="Glyco_hydro_b"/>
</dbReference>
<dbReference type="PROSITE" id="PS01209">
    <property type="entry name" value="LDLRA_1"/>
    <property type="match status" value="1"/>
</dbReference>
<dbReference type="PROSITE" id="PS50068">
    <property type="entry name" value="LDLRA_2"/>
    <property type="match status" value="1"/>
</dbReference>
<dbReference type="InterPro" id="IPR002172">
    <property type="entry name" value="LDrepeatLR_classA_rpt"/>
</dbReference>
<protein>
    <recommendedName>
        <fullName evidence="8">Ig-like domain-containing protein</fullName>
    </recommendedName>
</protein>
<feature type="domain" description="Ig-like" evidence="8">
    <location>
        <begin position="2423"/>
        <end position="2507"/>
    </location>
</feature>
<dbReference type="InterPro" id="IPR036055">
    <property type="entry name" value="LDL_receptor-like_sf"/>
</dbReference>
<dbReference type="InterPro" id="IPR050985">
    <property type="entry name" value="Alpha-glycosidase_related"/>
</dbReference>
<keyword evidence="5" id="KW-0393">Immunoglobulin domain</keyword>
<dbReference type="EMBL" id="JBBCAQ010000037">
    <property type="protein sequence ID" value="KAK7573995.1"/>
    <property type="molecule type" value="Genomic_DNA"/>
</dbReference>
<dbReference type="PROSITE" id="PS50835">
    <property type="entry name" value="IG_LIKE"/>
    <property type="match status" value="6"/>
</dbReference>
<accession>A0AAN9T7F7</accession>
<dbReference type="FunFam" id="2.60.40.10:FF:000032">
    <property type="entry name" value="palladin isoform X1"/>
    <property type="match status" value="1"/>
</dbReference>
<dbReference type="Pfam" id="PF21365">
    <property type="entry name" value="Glyco_hydro_31_3rd"/>
    <property type="match status" value="4"/>
</dbReference>
<dbReference type="SMART" id="SM00408">
    <property type="entry name" value="IGc2"/>
    <property type="match status" value="6"/>
</dbReference>
<reference evidence="9 10" key="1">
    <citation type="submission" date="2024-03" db="EMBL/GenBank/DDBJ databases">
        <title>Adaptation during the transition from Ophiocordyceps entomopathogen to insect associate is accompanied by gene loss and intensified selection.</title>
        <authorList>
            <person name="Ward C.M."/>
            <person name="Onetto C.A."/>
            <person name="Borneman A.R."/>
        </authorList>
    </citation>
    <scope>NUCLEOTIDE SEQUENCE [LARGE SCALE GENOMIC DNA]</scope>
    <source>
        <strain evidence="9">AWRI1</strain>
        <tissue evidence="9">Single Adult Female</tissue>
    </source>
</reference>
<dbReference type="Gene3D" id="3.20.20.80">
    <property type="entry name" value="Glycosidases"/>
    <property type="match status" value="3"/>
</dbReference>
<keyword evidence="10" id="KW-1185">Reference proteome</keyword>
<comment type="caution">
    <text evidence="6">Lacks conserved residue(s) required for the propagation of feature annotation.</text>
</comment>
<dbReference type="InterPro" id="IPR023415">
    <property type="entry name" value="LDLR_class-A_CS"/>
</dbReference>
<evidence type="ECO:0000256" key="4">
    <source>
        <dbReference type="ARBA" id="ARBA00023295"/>
    </source>
</evidence>
<dbReference type="SUPFAM" id="SSF51445">
    <property type="entry name" value="(Trans)glycosidases"/>
    <property type="match status" value="3"/>
</dbReference>
<dbReference type="InterPro" id="IPR000322">
    <property type="entry name" value="Glyco_hydro_31_TIM"/>
</dbReference>
<dbReference type="Gene3D" id="4.10.400.10">
    <property type="entry name" value="Low-density Lipoprotein Receptor"/>
    <property type="match status" value="1"/>
</dbReference>
<dbReference type="CDD" id="cd00096">
    <property type="entry name" value="Ig"/>
    <property type="match status" value="2"/>
</dbReference>
<dbReference type="PANTHER" id="PTHR43053">
    <property type="entry name" value="GLYCOSIDASE FAMILY 31"/>
    <property type="match status" value="1"/>
</dbReference>
<dbReference type="SMART" id="SM00409">
    <property type="entry name" value="IG"/>
    <property type="match status" value="7"/>
</dbReference>
<dbReference type="CDD" id="cd06592">
    <property type="entry name" value="GH31_NET37"/>
    <property type="match status" value="3"/>
</dbReference>
<dbReference type="Proteomes" id="UP001367676">
    <property type="component" value="Unassembled WGS sequence"/>
</dbReference>
<keyword evidence="4" id="KW-0326">Glycosidase</keyword>
<dbReference type="Pfam" id="PF07679">
    <property type="entry name" value="I-set"/>
    <property type="match status" value="1"/>
</dbReference>
<dbReference type="GO" id="GO:0005975">
    <property type="term" value="P:carbohydrate metabolic process"/>
    <property type="evidence" value="ECO:0007669"/>
    <property type="project" value="InterPro"/>
</dbReference>
<evidence type="ECO:0000256" key="3">
    <source>
        <dbReference type="ARBA" id="ARBA00023157"/>
    </source>
</evidence>
<dbReference type="InterPro" id="IPR036179">
    <property type="entry name" value="Ig-like_dom_sf"/>
</dbReference>
<dbReference type="Pfam" id="PF00057">
    <property type="entry name" value="Ldl_recept_a"/>
    <property type="match status" value="1"/>
</dbReference>